<evidence type="ECO:0000256" key="3">
    <source>
        <dbReference type="ARBA" id="ARBA00022833"/>
    </source>
</evidence>
<evidence type="ECO:0000256" key="2">
    <source>
        <dbReference type="ARBA" id="ARBA00022771"/>
    </source>
</evidence>
<comment type="caution">
    <text evidence="6">The sequence shown here is derived from an EMBL/GenBank/DDBJ whole genome shotgun (WGS) entry which is preliminary data.</text>
</comment>
<gene>
    <name evidence="6" type="ORF">PHPALM_29504</name>
</gene>
<dbReference type="Proteomes" id="UP000237271">
    <property type="component" value="Unassembled WGS sequence"/>
</dbReference>
<proteinExistence type="predicted"/>
<evidence type="ECO:0000256" key="1">
    <source>
        <dbReference type="ARBA" id="ARBA00022723"/>
    </source>
</evidence>
<dbReference type="Gene3D" id="6.10.140.2220">
    <property type="match status" value="1"/>
</dbReference>
<sequence length="333" mass="37713">MKTPLPPSSCEVCGPRAGVSPDSLLKCSRCQVVLYCGREHQSKDFAAHKAICKRVKKMRDLMAEEATKIRNAEEDDWTPANAFEDGVGHFWGIHSTRPYMRAKMELIRTLSAFSSRMAISAALDEAMDCMRLCRGDNMGVREVIPTLMLLLDQYQEAYDFIKWYATSGDDPHYDWGDMDLPFLDVHDADMTEELPHMRDNVFWSSSIVYIKMVLAKTVKDAITAHEVADRASLPAVVTDSLGAFLAPNGHTRSLADLKKLHKKLESQVHEAFSLSHEQNQHFWPAMLDPMPLIEAPNAPYYAPGDENQVKIWIMQNAMLWTGHSEFIRKHSGK</sequence>
<dbReference type="GO" id="GO:0008270">
    <property type="term" value="F:zinc ion binding"/>
    <property type="evidence" value="ECO:0007669"/>
    <property type="project" value="UniProtKB-KW"/>
</dbReference>
<dbReference type="InterPro" id="IPR002893">
    <property type="entry name" value="Znf_MYND"/>
</dbReference>
<keyword evidence="1" id="KW-0479">Metal-binding</keyword>
<feature type="domain" description="MYND-type" evidence="5">
    <location>
        <begin position="10"/>
        <end position="52"/>
    </location>
</feature>
<name>A0A2P4X7E5_9STRA</name>
<evidence type="ECO:0000256" key="4">
    <source>
        <dbReference type="PROSITE-ProRule" id="PRU00134"/>
    </source>
</evidence>
<evidence type="ECO:0000313" key="7">
    <source>
        <dbReference type="Proteomes" id="UP000237271"/>
    </source>
</evidence>
<dbReference type="OrthoDB" id="60251at2759"/>
<dbReference type="EMBL" id="NCKW01015972">
    <property type="protein sequence ID" value="POM61469.1"/>
    <property type="molecule type" value="Genomic_DNA"/>
</dbReference>
<keyword evidence="3" id="KW-0862">Zinc</keyword>
<accession>A0A2P4X7E5</accession>
<evidence type="ECO:0000259" key="5">
    <source>
        <dbReference type="PROSITE" id="PS50865"/>
    </source>
</evidence>
<organism evidence="6 7">
    <name type="scientific">Phytophthora palmivora</name>
    <dbReference type="NCBI Taxonomy" id="4796"/>
    <lineage>
        <taxon>Eukaryota</taxon>
        <taxon>Sar</taxon>
        <taxon>Stramenopiles</taxon>
        <taxon>Oomycota</taxon>
        <taxon>Peronosporomycetes</taxon>
        <taxon>Peronosporales</taxon>
        <taxon>Peronosporaceae</taxon>
        <taxon>Phytophthora</taxon>
    </lineage>
</organism>
<reference evidence="6 7" key="1">
    <citation type="journal article" date="2017" name="Genome Biol. Evol.">
        <title>Phytophthora megakarya and P. palmivora, closely related causal agents of cacao black pod rot, underwent increases in genome sizes and gene numbers by different mechanisms.</title>
        <authorList>
            <person name="Ali S.S."/>
            <person name="Shao J."/>
            <person name="Lary D.J."/>
            <person name="Kronmiller B."/>
            <person name="Shen D."/>
            <person name="Strem M.D."/>
            <person name="Amoako-Attah I."/>
            <person name="Akrofi A.Y."/>
            <person name="Begoude B.A."/>
            <person name="Ten Hoopen G.M."/>
            <person name="Coulibaly K."/>
            <person name="Kebe B.I."/>
            <person name="Melnick R.L."/>
            <person name="Guiltinan M.J."/>
            <person name="Tyler B.M."/>
            <person name="Meinhardt L.W."/>
            <person name="Bailey B.A."/>
        </authorList>
    </citation>
    <scope>NUCLEOTIDE SEQUENCE [LARGE SCALE GENOMIC DNA]</scope>
    <source>
        <strain evidence="7">sbr112.9</strain>
    </source>
</reference>
<dbReference type="AlphaFoldDB" id="A0A2P4X7E5"/>
<protein>
    <submittedName>
        <fullName evidence="6">Zinc ion binding protein</fullName>
    </submittedName>
</protein>
<dbReference type="Pfam" id="PF01753">
    <property type="entry name" value="zf-MYND"/>
    <property type="match status" value="1"/>
</dbReference>
<keyword evidence="2 4" id="KW-0863">Zinc-finger</keyword>
<evidence type="ECO:0000313" key="6">
    <source>
        <dbReference type="EMBL" id="POM61469.1"/>
    </source>
</evidence>
<dbReference type="PROSITE" id="PS50865">
    <property type="entry name" value="ZF_MYND_2"/>
    <property type="match status" value="1"/>
</dbReference>
<dbReference type="SUPFAM" id="SSF144232">
    <property type="entry name" value="HIT/MYND zinc finger-like"/>
    <property type="match status" value="1"/>
</dbReference>
<keyword evidence="7" id="KW-1185">Reference proteome</keyword>
<dbReference type="PROSITE" id="PS01360">
    <property type="entry name" value="ZF_MYND_1"/>
    <property type="match status" value="1"/>
</dbReference>